<evidence type="ECO:0000256" key="1">
    <source>
        <dbReference type="ARBA" id="ARBA00022691"/>
    </source>
</evidence>
<dbReference type="InterPro" id="IPR023370">
    <property type="entry name" value="TrmO-like_N"/>
</dbReference>
<feature type="domain" description="TsaA-like" evidence="3">
    <location>
        <begin position="6"/>
        <end position="147"/>
    </location>
</feature>
<dbReference type="PANTHER" id="PTHR12818">
    <property type="entry name" value="TRNA (ADENINE(37)-N6)-METHYLTRANSFERASE"/>
    <property type="match status" value="1"/>
</dbReference>
<evidence type="ECO:0000259" key="3">
    <source>
        <dbReference type="PROSITE" id="PS51668"/>
    </source>
</evidence>
<dbReference type="EMBL" id="CACVAV010000108">
    <property type="protein sequence ID" value="CAA6806720.1"/>
    <property type="molecule type" value="Genomic_DNA"/>
</dbReference>
<evidence type="ECO:0000313" key="4">
    <source>
        <dbReference type="EMBL" id="CAA6806720.1"/>
    </source>
</evidence>
<dbReference type="PROSITE" id="PS01318">
    <property type="entry name" value="TSAA_1"/>
    <property type="match status" value="1"/>
</dbReference>
<dbReference type="PANTHER" id="PTHR12818:SF0">
    <property type="entry name" value="TRNA (ADENINE(37)-N6)-METHYLTRANSFERASE"/>
    <property type="match status" value="1"/>
</dbReference>
<dbReference type="NCBIfam" id="TIGR00104">
    <property type="entry name" value="tRNA_TsaA"/>
    <property type="match status" value="1"/>
</dbReference>
<dbReference type="InterPro" id="IPR023368">
    <property type="entry name" value="UPF0066_cons_site"/>
</dbReference>
<dbReference type="Gene3D" id="3.30.2310.10">
    <property type="entry name" value="YaeB-like"/>
    <property type="match status" value="1"/>
</dbReference>
<dbReference type="CDD" id="cd09281">
    <property type="entry name" value="UPF0066"/>
    <property type="match status" value="1"/>
</dbReference>
<dbReference type="Pfam" id="PF18389">
    <property type="entry name" value="TrmO_C"/>
    <property type="match status" value="1"/>
</dbReference>
<comment type="similarity">
    <text evidence="2">Belongs to the tRNA methyltransferase O family.</text>
</comment>
<name>A0A6S6SNT8_9GAMM</name>
<accession>A0A6S6SNT8</accession>
<gene>
    <name evidence="4" type="ORF">HELGO_WM32539</name>
</gene>
<dbReference type="InterPro" id="IPR041369">
    <property type="entry name" value="TrmO_C"/>
</dbReference>
<dbReference type="InterPro" id="IPR036413">
    <property type="entry name" value="YaeB-like_sf"/>
</dbReference>
<dbReference type="Pfam" id="PF01980">
    <property type="entry name" value="TrmO_N"/>
    <property type="match status" value="1"/>
</dbReference>
<reference evidence="4" key="1">
    <citation type="submission" date="2020-01" db="EMBL/GenBank/DDBJ databases">
        <authorList>
            <person name="Meier V. D."/>
            <person name="Meier V D."/>
        </authorList>
    </citation>
    <scope>NUCLEOTIDE SEQUENCE</scope>
    <source>
        <strain evidence="4">HLG_WM_MAG_08</strain>
    </source>
</reference>
<dbReference type="PROSITE" id="PS51668">
    <property type="entry name" value="TSAA_2"/>
    <property type="match status" value="1"/>
</dbReference>
<sequence length="238" mass="26885">MSDVLMKPVAYVHSCYREKFGIPRQPGLVTEARGEVRLLPEFSQPDIVRGLASFSHIWLVFQFHATANVSWKPTVRPPRLGGNQRLGVFATRSMFRPNPLGLSVVRLEAIQHTVSGIVLFVSGLDLLDGTPVLDIKPYLPYVDHVQTASGGFAPESPEQLRSVEFSVLAEKQCILKSARWSVDVRLLLIQILQQDPRPAYRQAQEDDHQYGMRLYDFDVRWVCQADTVMVLELVNQGD</sequence>
<dbReference type="AlphaFoldDB" id="A0A6S6SNT8"/>
<dbReference type="Gene3D" id="2.40.30.70">
    <property type="entry name" value="YaeB-like"/>
    <property type="match status" value="1"/>
</dbReference>
<dbReference type="GO" id="GO:0089715">
    <property type="term" value="F:tRNA (L-threonylcarbamoyladenosine(37)-C2) methyltransferase activity"/>
    <property type="evidence" value="ECO:0007669"/>
    <property type="project" value="TreeGrafter"/>
</dbReference>
<keyword evidence="1" id="KW-0949">S-adenosyl-L-methionine</keyword>
<dbReference type="SUPFAM" id="SSF118196">
    <property type="entry name" value="YaeB-like"/>
    <property type="match status" value="1"/>
</dbReference>
<protein>
    <submittedName>
        <fullName evidence="4">COG1720: Uncharacterized conserved protein</fullName>
    </submittedName>
</protein>
<organism evidence="4">
    <name type="scientific">uncultured Thiotrichaceae bacterium</name>
    <dbReference type="NCBI Taxonomy" id="298394"/>
    <lineage>
        <taxon>Bacteria</taxon>
        <taxon>Pseudomonadati</taxon>
        <taxon>Pseudomonadota</taxon>
        <taxon>Gammaproteobacteria</taxon>
        <taxon>Thiotrichales</taxon>
        <taxon>Thiotrichaceae</taxon>
        <taxon>environmental samples</taxon>
    </lineage>
</organism>
<dbReference type="InterPro" id="IPR040372">
    <property type="entry name" value="YaeB-like"/>
</dbReference>
<evidence type="ECO:0000256" key="2">
    <source>
        <dbReference type="ARBA" id="ARBA00033753"/>
    </source>
</evidence>
<dbReference type="InterPro" id="IPR036414">
    <property type="entry name" value="YaeB_N_sf"/>
</dbReference>
<proteinExistence type="inferred from homology"/>